<dbReference type="InterPro" id="IPR013325">
    <property type="entry name" value="RNA_pol_sigma_r2"/>
</dbReference>
<evidence type="ECO:0000259" key="8">
    <source>
        <dbReference type="Pfam" id="PF08281"/>
    </source>
</evidence>
<evidence type="ECO:0000313" key="10">
    <source>
        <dbReference type="Proteomes" id="UP000249522"/>
    </source>
</evidence>
<name>A0A2W1LDI4_9BACL</name>
<evidence type="ECO:0000256" key="2">
    <source>
        <dbReference type="ARBA" id="ARBA00023015"/>
    </source>
</evidence>
<protein>
    <recommendedName>
        <fullName evidence="6">RNA polymerase sigma factor</fullName>
    </recommendedName>
</protein>
<dbReference type="AlphaFoldDB" id="A0A2W1LDI4"/>
<dbReference type="Proteomes" id="UP000249522">
    <property type="component" value="Unassembled WGS sequence"/>
</dbReference>
<dbReference type="SUPFAM" id="SSF88946">
    <property type="entry name" value="Sigma2 domain of RNA polymerase sigma factors"/>
    <property type="match status" value="1"/>
</dbReference>
<dbReference type="OrthoDB" id="9784272at2"/>
<dbReference type="PANTHER" id="PTHR43133">
    <property type="entry name" value="RNA POLYMERASE ECF-TYPE SIGMA FACTO"/>
    <property type="match status" value="1"/>
</dbReference>
<dbReference type="GO" id="GO:0003677">
    <property type="term" value="F:DNA binding"/>
    <property type="evidence" value="ECO:0007669"/>
    <property type="project" value="UniProtKB-KW"/>
</dbReference>
<keyword evidence="2 6" id="KW-0805">Transcription regulation</keyword>
<dbReference type="NCBIfam" id="TIGR02937">
    <property type="entry name" value="sigma70-ECF"/>
    <property type="match status" value="1"/>
</dbReference>
<evidence type="ECO:0000256" key="6">
    <source>
        <dbReference type="RuleBase" id="RU000716"/>
    </source>
</evidence>
<dbReference type="PROSITE" id="PS01063">
    <property type="entry name" value="SIGMA70_ECF"/>
    <property type="match status" value="1"/>
</dbReference>
<proteinExistence type="inferred from homology"/>
<dbReference type="GO" id="GO:0016987">
    <property type="term" value="F:sigma factor activity"/>
    <property type="evidence" value="ECO:0007669"/>
    <property type="project" value="UniProtKB-KW"/>
</dbReference>
<dbReference type="Pfam" id="PF04542">
    <property type="entry name" value="Sigma70_r2"/>
    <property type="match status" value="1"/>
</dbReference>
<dbReference type="InterPro" id="IPR000838">
    <property type="entry name" value="RNA_pol_sigma70_ECF_CS"/>
</dbReference>
<dbReference type="Gene3D" id="1.10.1740.10">
    <property type="match status" value="1"/>
</dbReference>
<dbReference type="CDD" id="cd06171">
    <property type="entry name" value="Sigma70_r4"/>
    <property type="match status" value="1"/>
</dbReference>
<dbReference type="GO" id="GO:0006352">
    <property type="term" value="P:DNA-templated transcription initiation"/>
    <property type="evidence" value="ECO:0007669"/>
    <property type="project" value="InterPro"/>
</dbReference>
<evidence type="ECO:0000313" key="9">
    <source>
        <dbReference type="EMBL" id="PZD96719.1"/>
    </source>
</evidence>
<gene>
    <name evidence="9" type="ORF">DNH61_05845</name>
</gene>
<comment type="caution">
    <text evidence="9">The sequence shown here is derived from an EMBL/GenBank/DDBJ whole genome shotgun (WGS) entry which is preliminary data.</text>
</comment>
<evidence type="ECO:0000256" key="4">
    <source>
        <dbReference type="ARBA" id="ARBA00023125"/>
    </source>
</evidence>
<feature type="domain" description="RNA polymerase sigma-70 region 2" evidence="7">
    <location>
        <begin position="38"/>
        <end position="103"/>
    </location>
</feature>
<keyword evidence="5 6" id="KW-0804">Transcription</keyword>
<dbReference type="InterPro" id="IPR013249">
    <property type="entry name" value="RNA_pol_sigma70_r4_t2"/>
</dbReference>
<accession>A0A2W1LDI4</accession>
<dbReference type="Gene3D" id="1.10.10.10">
    <property type="entry name" value="Winged helix-like DNA-binding domain superfamily/Winged helix DNA-binding domain"/>
    <property type="match status" value="1"/>
</dbReference>
<keyword evidence="10" id="KW-1185">Reference proteome</keyword>
<dbReference type="InterPro" id="IPR013324">
    <property type="entry name" value="RNA_pol_sigma_r3/r4-like"/>
</dbReference>
<dbReference type="GO" id="GO:0006950">
    <property type="term" value="P:response to stress"/>
    <property type="evidence" value="ECO:0007669"/>
    <property type="project" value="UniProtKB-ARBA"/>
</dbReference>
<dbReference type="InterPro" id="IPR036388">
    <property type="entry name" value="WH-like_DNA-bd_sf"/>
</dbReference>
<evidence type="ECO:0000256" key="5">
    <source>
        <dbReference type="ARBA" id="ARBA00023163"/>
    </source>
</evidence>
<comment type="similarity">
    <text evidence="1 6">Belongs to the sigma-70 factor family. ECF subfamily.</text>
</comment>
<dbReference type="EMBL" id="QKRB01000036">
    <property type="protein sequence ID" value="PZD96719.1"/>
    <property type="molecule type" value="Genomic_DNA"/>
</dbReference>
<evidence type="ECO:0000259" key="7">
    <source>
        <dbReference type="Pfam" id="PF04542"/>
    </source>
</evidence>
<dbReference type="InterPro" id="IPR039425">
    <property type="entry name" value="RNA_pol_sigma-70-like"/>
</dbReference>
<sequence>MTYEQNTADSDRGREEQRLRLLLLQTAEGNKESFEAFYSSFVNPVYSFLKKRFRDEQLIQELIQDVFVAVWQGAGRFQGQSSAASWLFAIVRNKMLDVLRRRYKTADERMPLALDEIAEHGAAQPDFSGSLLTGLTVREAVKRLEPEARQLVELVFVLGLSYSEVARVLSIPEGTVKSRVYHLKNALRKIMPGEGGDQ</sequence>
<reference evidence="9 10" key="1">
    <citation type="submission" date="2018-06" db="EMBL/GenBank/DDBJ databases">
        <title>Paenibacillus imtechensis sp. nov.</title>
        <authorList>
            <person name="Pinnaka A.K."/>
            <person name="Singh H."/>
            <person name="Kaur M."/>
        </authorList>
    </citation>
    <scope>NUCLEOTIDE SEQUENCE [LARGE SCALE GENOMIC DNA]</scope>
    <source>
        <strain evidence="9 10">SMB1</strain>
    </source>
</reference>
<dbReference type="InterPro" id="IPR014284">
    <property type="entry name" value="RNA_pol_sigma-70_dom"/>
</dbReference>
<dbReference type="Pfam" id="PF08281">
    <property type="entry name" value="Sigma70_r4_2"/>
    <property type="match status" value="1"/>
</dbReference>
<keyword evidence="3 6" id="KW-0731">Sigma factor</keyword>
<feature type="domain" description="RNA polymerase sigma factor 70 region 4 type 2" evidence="8">
    <location>
        <begin position="137"/>
        <end position="184"/>
    </location>
</feature>
<keyword evidence="4 6" id="KW-0238">DNA-binding</keyword>
<evidence type="ECO:0000256" key="3">
    <source>
        <dbReference type="ARBA" id="ARBA00023082"/>
    </source>
</evidence>
<dbReference type="RefSeq" id="WP_111145730.1">
    <property type="nucleotide sequence ID" value="NZ_QKRB01000036.1"/>
</dbReference>
<organism evidence="9 10">
    <name type="scientific">Paenibacillus sambharensis</name>
    <dbReference type="NCBI Taxonomy" id="1803190"/>
    <lineage>
        <taxon>Bacteria</taxon>
        <taxon>Bacillati</taxon>
        <taxon>Bacillota</taxon>
        <taxon>Bacilli</taxon>
        <taxon>Bacillales</taxon>
        <taxon>Paenibacillaceae</taxon>
        <taxon>Paenibacillus</taxon>
    </lineage>
</organism>
<dbReference type="SUPFAM" id="SSF88659">
    <property type="entry name" value="Sigma3 and sigma4 domains of RNA polymerase sigma factors"/>
    <property type="match status" value="1"/>
</dbReference>
<dbReference type="PANTHER" id="PTHR43133:SF46">
    <property type="entry name" value="RNA POLYMERASE SIGMA-70 FACTOR ECF SUBFAMILY"/>
    <property type="match status" value="1"/>
</dbReference>
<dbReference type="InterPro" id="IPR007627">
    <property type="entry name" value="RNA_pol_sigma70_r2"/>
</dbReference>
<evidence type="ECO:0000256" key="1">
    <source>
        <dbReference type="ARBA" id="ARBA00010641"/>
    </source>
</evidence>